<evidence type="ECO:0008006" key="4">
    <source>
        <dbReference type="Google" id="ProtNLM"/>
    </source>
</evidence>
<dbReference type="EMBL" id="CABMJJ010000009">
    <property type="protein sequence ID" value="VVC04533.1"/>
    <property type="molecule type" value="Genomic_DNA"/>
</dbReference>
<gene>
    <name evidence="2" type="ORF">LFW2832_01022</name>
</gene>
<keyword evidence="1" id="KW-1133">Transmembrane helix</keyword>
<organism evidence="2 3">
    <name type="scientific">Candidatus Bilamarchaeum dharawalense</name>
    <dbReference type="NCBI Taxonomy" id="2885759"/>
    <lineage>
        <taxon>Archaea</taxon>
        <taxon>Candidatus Micrarchaeota</taxon>
        <taxon>Candidatus Micrarchaeia</taxon>
        <taxon>Candidatus Anstonellales</taxon>
        <taxon>Candidatus Bilamarchaeaceae</taxon>
        <taxon>Candidatus Bilamarchaeum</taxon>
    </lineage>
</organism>
<protein>
    <recommendedName>
        <fullName evidence="4">Peptidase family M50</fullName>
    </recommendedName>
</protein>
<name>A0A5E4LTY9_9ARCH</name>
<sequence length="406" mass="44842">MNNRLVFFLLIMQLVVFAAANSSDPGMLFLKISTQMDANITNQADTELFFQQNSVIVVGEDASLGEKLIIQATKVQNPWLNNVKEVRETNFTDDSYKLIILVGGPSQNNLTNYVKNNGYLNESFQFEGGITVETGKWGNATVVTISDKQGYEIASKRESTSYSPLNGIIPKEYIPVAATGISVIILALINVVKTVFEFKALDFGRKGKKVGQGSIFIWKINISEIIAIIGASIVLGISISWQYFGPSPDFLKWLVINSIICLAGAILHEVTHKIMAILFKIKIEYKFWPAGSALTLLSSYLGNAFSIQAFLLEEIDPKTAKWKVGLMKLAAPVVSAVVMVVFAGIYFFDPSPIYRVVYSTSALWAMAEMLPFSGLDGKDIKEWNGFVWFVAFSAIGLAYVVITFLL</sequence>
<dbReference type="AlphaFoldDB" id="A0A5E4LTY9"/>
<comment type="caution">
    <text evidence="2">The sequence shown here is derived from an EMBL/GenBank/DDBJ whole genome shotgun (WGS) entry which is preliminary data.</text>
</comment>
<keyword evidence="1" id="KW-0812">Transmembrane</keyword>
<evidence type="ECO:0000256" key="1">
    <source>
        <dbReference type="SAM" id="Phobius"/>
    </source>
</evidence>
<feature type="transmembrane region" description="Helical" evidence="1">
    <location>
        <begin position="173"/>
        <end position="196"/>
    </location>
</feature>
<feature type="transmembrane region" description="Helical" evidence="1">
    <location>
        <begin position="386"/>
        <end position="405"/>
    </location>
</feature>
<evidence type="ECO:0000313" key="3">
    <source>
        <dbReference type="Proteomes" id="UP000789941"/>
    </source>
</evidence>
<evidence type="ECO:0000313" key="2">
    <source>
        <dbReference type="EMBL" id="VVC04533.1"/>
    </source>
</evidence>
<dbReference type="Proteomes" id="UP000789941">
    <property type="component" value="Unassembled WGS sequence"/>
</dbReference>
<proteinExistence type="predicted"/>
<keyword evidence="1" id="KW-0472">Membrane</keyword>
<reference evidence="2 3" key="1">
    <citation type="submission" date="2019-08" db="EMBL/GenBank/DDBJ databases">
        <authorList>
            <person name="Vazquez-Campos X."/>
        </authorList>
    </citation>
    <scope>NUCLEOTIDE SEQUENCE [LARGE SCALE GENOMIC DNA]</scope>
    <source>
        <strain evidence="2">LFW-283_2</strain>
    </source>
</reference>
<feature type="transmembrane region" description="Helical" evidence="1">
    <location>
        <begin position="250"/>
        <end position="267"/>
    </location>
</feature>
<accession>A0A5E4LTY9</accession>
<feature type="transmembrane region" description="Helical" evidence="1">
    <location>
        <begin position="287"/>
        <end position="309"/>
    </location>
</feature>
<feature type="transmembrane region" description="Helical" evidence="1">
    <location>
        <begin position="329"/>
        <end position="348"/>
    </location>
</feature>
<feature type="transmembrane region" description="Helical" evidence="1">
    <location>
        <begin position="216"/>
        <end position="244"/>
    </location>
</feature>